<comment type="caution">
    <text evidence="2">The sequence shown here is derived from an EMBL/GenBank/DDBJ whole genome shotgun (WGS) entry which is preliminary data.</text>
</comment>
<accession>A0A177MQI2</accession>
<protein>
    <submittedName>
        <fullName evidence="2">Uncharacterized protein</fullName>
    </submittedName>
</protein>
<feature type="compositionally biased region" description="Basic and acidic residues" evidence="1">
    <location>
        <begin position="10"/>
        <end position="34"/>
    </location>
</feature>
<dbReference type="Proteomes" id="UP000078090">
    <property type="component" value="Unassembled WGS sequence"/>
</dbReference>
<feature type="region of interest" description="Disordered" evidence="1">
    <location>
        <begin position="1"/>
        <end position="34"/>
    </location>
</feature>
<evidence type="ECO:0000256" key="1">
    <source>
        <dbReference type="SAM" id="MobiDB-lite"/>
    </source>
</evidence>
<proteinExistence type="predicted"/>
<gene>
    <name evidence="2" type="ORF">A1332_08360</name>
</gene>
<evidence type="ECO:0000313" key="3">
    <source>
        <dbReference type="Proteomes" id="UP000078090"/>
    </source>
</evidence>
<name>A0A177MQI2_METMH</name>
<evidence type="ECO:0000313" key="2">
    <source>
        <dbReference type="EMBL" id="OAI08067.1"/>
    </source>
</evidence>
<sequence>MIVSVSLQVARDRANSESRRASGFRDSENAPKNQKEEDDIYTIFRFFGGRLEAPTRKNVHMSCFLILKNLATLNT</sequence>
<reference evidence="2 3" key="1">
    <citation type="submission" date="2016-03" db="EMBL/GenBank/DDBJ databases">
        <authorList>
            <person name="Ploux O."/>
        </authorList>
    </citation>
    <scope>NUCLEOTIDE SEQUENCE [LARGE SCALE GENOMIC DNA]</scope>
    <source>
        <strain evidence="2 3">R-45363</strain>
    </source>
</reference>
<dbReference type="EMBL" id="LUUG01000048">
    <property type="protein sequence ID" value="OAI08067.1"/>
    <property type="molecule type" value="Genomic_DNA"/>
</dbReference>
<dbReference type="AlphaFoldDB" id="A0A177MQI2"/>
<organism evidence="2 3">
    <name type="scientific">Methylomonas methanica</name>
    <dbReference type="NCBI Taxonomy" id="421"/>
    <lineage>
        <taxon>Bacteria</taxon>
        <taxon>Pseudomonadati</taxon>
        <taxon>Pseudomonadota</taxon>
        <taxon>Gammaproteobacteria</taxon>
        <taxon>Methylococcales</taxon>
        <taxon>Methylococcaceae</taxon>
        <taxon>Methylomonas</taxon>
    </lineage>
</organism>